<reference evidence="2 3" key="1">
    <citation type="submission" date="2024-05" db="EMBL/GenBank/DDBJ databases">
        <title>Genome sequencing and assembly of Indian major carp, Cirrhinus mrigala (Hamilton, 1822).</title>
        <authorList>
            <person name="Mohindra V."/>
            <person name="Chowdhury L.M."/>
            <person name="Lal K."/>
            <person name="Jena J.K."/>
        </authorList>
    </citation>
    <scope>NUCLEOTIDE SEQUENCE [LARGE SCALE GENOMIC DNA]</scope>
    <source>
        <strain evidence="2">CM1030</strain>
        <tissue evidence="2">Blood</tissue>
    </source>
</reference>
<dbReference type="Proteomes" id="UP001529510">
    <property type="component" value="Unassembled WGS sequence"/>
</dbReference>
<dbReference type="EMBL" id="JAMKFB020000012">
    <property type="protein sequence ID" value="KAL0179717.1"/>
    <property type="molecule type" value="Genomic_DNA"/>
</dbReference>
<dbReference type="AlphaFoldDB" id="A0ABD0Q0D7"/>
<protein>
    <submittedName>
        <fullName evidence="2">Uncharacterized protein</fullName>
    </submittedName>
</protein>
<comment type="caution">
    <text evidence="2">The sequence shown here is derived from an EMBL/GenBank/DDBJ whole genome shotgun (WGS) entry which is preliminary data.</text>
</comment>
<keyword evidence="3" id="KW-1185">Reference proteome</keyword>
<feature type="region of interest" description="Disordered" evidence="1">
    <location>
        <begin position="23"/>
        <end position="50"/>
    </location>
</feature>
<feature type="non-terminal residue" evidence="2">
    <location>
        <position position="1"/>
    </location>
</feature>
<organism evidence="2 3">
    <name type="scientific">Cirrhinus mrigala</name>
    <name type="common">Mrigala</name>
    <dbReference type="NCBI Taxonomy" id="683832"/>
    <lineage>
        <taxon>Eukaryota</taxon>
        <taxon>Metazoa</taxon>
        <taxon>Chordata</taxon>
        <taxon>Craniata</taxon>
        <taxon>Vertebrata</taxon>
        <taxon>Euteleostomi</taxon>
        <taxon>Actinopterygii</taxon>
        <taxon>Neopterygii</taxon>
        <taxon>Teleostei</taxon>
        <taxon>Ostariophysi</taxon>
        <taxon>Cypriniformes</taxon>
        <taxon>Cyprinidae</taxon>
        <taxon>Labeoninae</taxon>
        <taxon>Labeonini</taxon>
        <taxon>Cirrhinus</taxon>
    </lineage>
</organism>
<accession>A0ABD0Q0D7</accession>
<sequence length="50" mass="5542">TADMNYLSFTEIELHAKDASLTLQDNSPASKTNEAQPLLQQLETSYSTQP</sequence>
<proteinExistence type="predicted"/>
<evidence type="ECO:0000313" key="3">
    <source>
        <dbReference type="Proteomes" id="UP001529510"/>
    </source>
</evidence>
<evidence type="ECO:0000256" key="1">
    <source>
        <dbReference type="SAM" id="MobiDB-lite"/>
    </source>
</evidence>
<evidence type="ECO:0000313" key="2">
    <source>
        <dbReference type="EMBL" id="KAL0179717.1"/>
    </source>
</evidence>
<name>A0ABD0Q0D7_CIRMR</name>
<gene>
    <name evidence="2" type="ORF">M9458_025159</name>
</gene>